<accession>A0ABR0DU21</accession>
<evidence type="ECO:0000256" key="1">
    <source>
        <dbReference type="ARBA" id="ARBA00008668"/>
    </source>
</evidence>
<evidence type="ECO:0000256" key="2">
    <source>
        <dbReference type="ARBA" id="ARBA00023180"/>
    </source>
</evidence>
<comment type="caution">
    <text evidence="3">The sequence shown here is derived from an EMBL/GenBank/DDBJ whole genome shotgun (WGS) entry which is preliminary data.</text>
</comment>
<evidence type="ECO:0008006" key="5">
    <source>
        <dbReference type="Google" id="ProtNLM"/>
    </source>
</evidence>
<organism evidence="3 4">
    <name type="scientific">Penstemon davidsonii</name>
    <dbReference type="NCBI Taxonomy" id="160366"/>
    <lineage>
        <taxon>Eukaryota</taxon>
        <taxon>Viridiplantae</taxon>
        <taxon>Streptophyta</taxon>
        <taxon>Embryophyta</taxon>
        <taxon>Tracheophyta</taxon>
        <taxon>Spermatophyta</taxon>
        <taxon>Magnoliopsida</taxon>
        <taxon>eudicotyledons</taxon>
        <taxon>Gunneridae</taxon>
        <taxon>Pentapetalae</taxon>
        <taxon>asterids</taxon>
        <taxon>lamiids</taxon>
        <taxon>Lamiales</taxon>
        <taxon>Plantaginaceae</taxon>
        <taxon>Cheloneae</taxon>
        <taxon>Penstemon</taxon>
    </lineage>
</organism>
<dbReference type="Gene3D" id="3.40.50.1110">
    <property type="entry name" value="SGNH hydrolase"/>
    <property type="match status" value="1"/>
</dbReference>
<dbReference type="Proteomes" id="UP001291926">
    <property type="component" value="Unassembled WGS sequence"/>
</dbReference>
<name>A0ABR0DU21_9LAMI</name>
<reference evidence="3 4" key="1">
    <citation type="journal article" date="2023" name="bioRxiv">
        <title>Genome report: Whole genome sequence and annotation of Penstemon davidsonii.</title>
        <authorList>
            <person name="Ostevik K.L."/>
            <person name="Alabady M."/>
            <person name="Zhang M."/>
            <person name="Rausher M.D."/>
        </authorList>
    </citation>
    <scope>NUCLEOTIDE SEQUENCE [LARGE SCALE GENOMIC DNA]</scope>
    <source>
        <strain evidence="3">DNT005</strain>
        <tissue evidence="3">Whole leaf</tissue>
    </source>
</reference>
<evidence type="ECO:0000313" key="4">
    <source>
        <dbReference type="Proteomes" id="UP001291926"/>
    </source>
</evidence>
<dbReference type="InterPro" id="IPR001087">
    <property type="entry name" value="GDSL"/>
</dbReference>
<dbReference type="EMBL" id="JAYDYQ010001087">
    <property type="protein sequence ID" value="KAK4492732.1"/>
    <property type="molecule type" value="Genomic_DNA"/>
</dbReference>
<dbReference type="InterPro" id="IPR036514">
    <property type="entry name" value="SGNH_hydro_sf"/>
</dbReference>
<dbReference type="PANTHER" id="PTHR22835">
    <property type="entry name" value="ZINC FINGER FYVE DOMAIN CONTAINING PROTEIN"/>
    <property type="match status" value="1"/>
</dbReference>
<dbReference type="PANTHER" id="PTHR22835:SF683">
    <property type="entry name" value="OS05G0506800 PROTEIN"/>
    <property type="match status" value="1"/>
</dbReference>
<protein>
    <recommendedName>
        <fullName evidence="5">GDSL esterase/lipase</fullName>
    </recommendedName>
</protein>
<proteinExistence type="inferred from homology"/>
<gene>
    <name evidence="3" type="ORF">RD792_003552</name>
</gene>
<comment type="similarity">
    <text evidence="1">Belongs to the 'GDSL' lipolytic enzyme family.</text>
</comment>
<keyword evidence="2" id="KW-0325">Glycoprotein</keyword>
<evidence type="ECO:0000313" key="3">
    <source>
        <dbReference type="EMBL" id="KAK4492732.1"/>
    </source>
</evidence>
<sequence length="177" mass="19693">MVSRKYQTTKVTTVYAIVFILLVPSSSSFNWGSECYKSIISFGDSLQDTGNLPLLRSPNNTPASALPPFGKTFFHHPNGRYSDGRLVIDFIADSLELPFVEPYLSGRNGNFSSRVFEKGVNFAVAGATALDMDFFNKRGINNPMTNMTLGDELVWFKQFFTTLSGMIVVSINHQKIT</sequence>
<dbReference type="Pfam" id="PF00657">
    <property type="entry name" value="Lipase_GDSL"/>
    <property type="match status" value="1"/>
</dbReference>
<keyword evidence="4" id="KW-1185">Reference proteome</keyword>